<dbReference type="PANTHER" id="PTHR46499">
    <property type="entry name" value="QUEUINE TRNA-RIBOSYLTRANSFERASE"/>
    <property type="match status" value="1"/>
</dbReference>
<feature type="binding site" evidence="7">
    <location>
        <position position="187"/>
    </location>
    <ligand>
        <name>substrate</name>
    </ligand>
</feature>
<comment type="cofactor">
    <cofactor evidence="7">
        <name>Zn(2+)</name>
        <dbReference type="ChEBI" id="CHEBI:29105"/>
    </cofactor>
    <text evidence="7">Binds 1 zinc ion per subunit.</text>
</comment>
<keyword evidence="7" id="KW-0479">Metal-binding</keyword>
<keyword evidence="2 7" id="KW-0328">Glycosyltransferase</keyword>
<comment type="function">
    <text evidence="7">Catalyzes the base-exchange of a guanine (G) residue with the queuine precursor 7-aminomethyl-7-deazaguanine (PreQ1) at position 34 (anticodon wobble position) in tRNAs with GU(N) anticodons (tRNA-Asp, -Asn, -His and -Tyr). Catalysis occurs through a double-displacement mechanism. The nucleophile active site attacks the C1' of nucleotide 34 to detach the guanine base from the RNA, forming a covalent enzyme-RNA intermediate. The proton acceptor active site deprotonates the incoming PreQ1, allowing a nucleophilic attack on the C1' of the ribose to form the product. After dissociation, two additional enzymatic reactions on the tRNA convert PreQ1 to queuine (Q), resulting in the hypermodified nucleoside queuosine (7-(((4,5-cis-dihydroxy-2-cyclopenten-1-yl)amino)methyl)-7-deazaguanosine).</text>
</comment>
<feature type="binding site" evidence="7">
    <location>
        <position position="214"/>
    </location>
    <ligand>
        <name>substrate</name>
    </ligand>
</feature>
<feature type="region of interest" description="RNA binding; important for wobble base 34 recognition" evidence="7">
    <location>
        <begin position="269"/>
        <end position="273"/>
    </location>
</feature>
<dbReference type="RefSeq" id="WP_085010828.1">
    <property type="nucleotide sequence ID" value="NZ_NAAD01000013.1"/>
</dbReference>
<evidence type="ECO:0000256" key="3">
    <source>
        <dbReference type="ARBA" id="ARBA00022679"/>
    </source>
</evidence>
<reference evidence="9 10" key="1">
    <citation type="submission" date="2017-03" db="EMBL/GenBank/DDBJ databases">
        <title>Genome sequence of Geothermobacter sp. EPR-M, Deep-Sea Iron Reducer.</title>
        <authorList>
            <person name="Tully B."/>
            <person name="Savalia P."/>
            <person name="Abuyen K."/>
            <person name="Baughan C."/>
            <person name="Romero E."/>
            <person name="Ronkowski C."/>
            <person name="Torres B."/>
            <person name="Tremblay J."/>
            <person name="Trujillo A."/>
            <person name="Tyler M."/>
            <person name="Perez-Rodriguez I."/>
            <person name="Amend J."/>
        </authorList>
    </citation>
    <scope>NUCLEOTIDE SEQUENCE [LARGE SCALE GENOMIC DNA]</scope>
    <source>
        <strain evidence="9 10">EPR-M</strain>
    </source>
</reference>
<dbReference type="OrthoDB" id="9805417at2"/>
<feature type="binding site" evidence="7">
    <location>
        <position position="307"/>
    </location>
    <ligand>
        <name>Zn(2+)</name>
        <dbReference type="ChEBI" id="CHEBI:29105"/>
    </ligand>
</feature>
<comment type="similarity">
    <text evidence="7">Belongs to the queuine tRNA-ribosyltransferase family.</text>
</comment>
<evidence type="ECO:0000256" key="2">
    <source>
        <dbReference type="ARBA" id="ARBA00022676"/>
    </source>
</evidence>
<dbReference type="GO" id="GO:0008479">
    <property type="term" value="F:tRNA-guanosine(34) queuine transglycosylase activity"/>
    <property type="evidence" value="ECO:0007669"/>
    <property type="project" value="UniProtKB-UniRule"/>
</dbReference>
<evidence type="ECO:0000256" key="4">
    <source>
        <dbReference type="ARBA" id="ARBA00022694"/>
    </source>
</evidence>
<comment type="caution">
    <text evidence="9">The sequence shown here is derived from an EMBL/GenBank/DDBJ whole genome shotgun (WGS) entry which is preliminary data.</text>
</comment>
<dbReference type="GO" id="GO:0008616">
    <property type="term" value="P:tRNA queuosine(34) biosynthetic process"/>
    <property type="evidence" value="ECO:0007669"/>
    <property type="project" value="UniProtKB-UniRule"/>
</dbReference>
<evidence type="ECO:0000256" key="1">
    <source>
        <dbReference type="ARBA" id="ARBA00004691"/>
    </source>
</evidence>
<gene>
    <name evidence="7" type="primary">tgt</name>
    <name evidence="9" type="ORF">B5V00_10905</name>
</gene>
<dbReference type="Pfam" id="PF01702">
    <property type="entry name" value="TGT"/>
    <property type="match status" value="1"/>
</dbReference>
<dbReference type="AlphaFoldDB" id="A0A1X0Y1K5"/>
<name>A0A1X0Y1K5_9BACT</name>
<dbReference type="HAMAP" id="MF_00168">
    <property type="entry name" value="Q_tRNA_Tgt"/>
    <property type="match status" value="1"/>
</dbReference>
<evidence type="ECO:0000259" key="8">
    <source>
        <dbReference type="Pfam" id="PF01702"/>
    </source>
</evidence>
<keyword evidence="10" id="KW-1185">Reference proteome</keyword>
<dbReference type="InterPro" id="IPR004803">
    <property type="entry name" value="TGT"/>
</dbReference>
<feature type="active site" description="Nucleophile" evidence="7">
    <location>
        <position position="264"/>
    </location>
</feature>
<feature type="binding site" evidence="7">
    <location>
        <position position="145"/>
    </location>
    <ligand>
        <name>substrate</name>
    </ligand>
</feature>
<keyword evidence="3 7" id="KW-0808">Transferase</keyword>
<dbReference type="STRING" id="1969733.B5V00_10905"/>
<dbReference type="NCBIfam" id="TIGR00449">
    <property type="entry name" value="tgt_general"/>
    <property type="match status" value="1"/>
</dbReference>
<dbReference type="NCBIfam" id="TIGR00430">
    <property type="entry name" value="Q_tRNA_tgt"/>
    <property type="match status" value="1"/>
</dbReference>
<keyword evidence="4 7" id="KW-0819">tRNA processing</keyword>
<dbReference type="SUPFAM" id="SSF51713">
    <property type="entry name" value="tRNA-guanine transglycosylase"/>
    <property type="match status" value="1"/>
</dbReference>
<dbReference type="GO" id="GO:0005829">
    <property type="term" value="C:cytosol"/>
    <property type="evidence" value="ECO:0007669"/>
    <property type="project" value="TreeGrafter"/>
</dbReference>
<evidence type="ECO:0000256" key="6">
    <source>
        <dbReference type="ARBA" id="ARBA00050112"/>
    </source>
</evidence>
<comment type="catalytic activity">
    <reaction evidence="6 7">
        <text>7-aminomethyl-7-carbaguanine + guanosine(34) in tRNA = 7-aminomethyl-7-carbaguanosine(34) in tRNA + guanine</text>
        <dbReference type="Rhea" id="RHEA:24104"/>
        <dbReference type="Rhea" id="RHEA-COMP:10341"/>
        <dbReference type="Rhea" id="RHEA-COMP:10342"/>
        <dbReference type="ChEBI" id="CHEBI:16235"/>
        <dbReference type="ChEBI" id="CHEBI:58703"/>
        <dbReference type="ChEBI" id="CHEBI:74269"/>
        <dbReference type="ChEBI" id="CHEBI:82833"/>
        <dbReference type="EC" id="2.4.2.29"/>
    </reaction>
</comment>
<dbReference type="GO" id="GO:0046872">
    <property type="term" value="F:metal ion binding"/>
    <property type="evidence" value="ECO:0007669"/>
    <property type="project" value="UniProtKB-KW"/>
</dbReference>
<feature type="domain" description="tRNA-guanine(15) transglycosylase-like" evidence="8">
    <location>
        <begin position="14"/>
        <end position="365"/>
    </location>
</feature>
<dbReference type="FunFam" id="3.20.20.105:FF:000001">
    <property type="entry name" value="Queuine tRNA-ribosyltransferase"/>
    <property type="match status" value="1"/>
</dbReference>
<dbReference type="InterPro" id="IPR002616">
    <property type="entry name" value="tRNA_ribo_trans-like"/>
</dbReference>
<feature type="region of interest" description="RNA binding" evidence="7">
    <location>
        <begin position="245"/>
        <end position="251"/>
    </location>
</feature>
<feature type="active site" description="Proton acceptor" evidence="7">
    <location>
        <position position="92"/>
    </location>
</feature>
<comment type="subunit">
    <text evidence="7">Homodimer. Within each dimer, one monomer is responsible for RNA recognition and catalysis, while the other monomer binds to the replacement base PreQ1.</text>
</comment>
<dbReference type="Proteomes" id="UP000193136">
    <property type="component" value="Unassembled WGS sequence"/>
</dbReference>
<feature type="binding site" evidence="7">
    <location>
        <position position="333"/>
    </location>
    <ligand>
        <name>Zn(2+)</name>
        <dbReference type="ChEBI" id="CHEBI:29105"/>
    </ligand>
</feature>
<proteinExistence type="inferred from homology"/>
<dbReference type="EC" id="2.4.2.29" evidence="7"/>
<evidence type="ECO:0000256" key="5">
    <source>
        <dbReference type="ARBA" id="ARBA00022785"/>
    </source>
</evidence>
<evidence type="ECO:0000256" key="7">
    <source>
        <dbReference type="HAMAP-Rule" id="MF_00168"/>
    </source>
</evidence>
<organism evidence="9 10">
    <name type="scientific">Geothermobacter hydrogeniphilus</name>
    <dbReference type="NCBI Taxonomy" id="1969733"/>
    <lineage>
        <taxon>Bacteria</taxon>
        <taxon>Pseudomonadati</taxon>
        <taxon>Thermodesulfobacteriota</taxon>
        <taxon>Desulfuromonadia</taxon>
        <taxon>Desulfuromonadales</taxon>
        <taxon>Geothermobacteraceae</taxon>
        <taxon>Geothermobacter</taxon>
    </lineage>
</organism>
<dbReference type="UniPathway" id="UPA00392"/>
<dbReference type="Gene3D" id="3.20.20.105">
    <property type="entry name" value="Queuine tRNA-ribosyltransferase-like"/>
    <property type="match status" value="1"/>
</dbReference>
<feature type="binding site" evidence="7">
    <location>
        <begin position="92"/>
        <end position="96"/>
    </location>
    <ligand>
        <name>substrate</name>
    </ligand>
</feature>
<dbReference type="InterPro" id="IPR050076">
    <property type="entry name" value="ArchSynthase1/Queuine_TRR"/>
</dbReference>
<dbReference type="PANTHER" id="PTHR46499:SF1">
    <property type="entry name" value="QUEUINE TRNA-RIBOSYLTRANSFERASE"/>
    <property type="match status" value="1"/>
</dbReference>
<dbReference type="EMBL" id="NAAD01000013">
    <property type="protein sequence ID" value="ORJ59070.1"/>
    <property type="molecule type" value="Genomic_DNA"/>
</dbReference>
<feature type="binding site" evidence="7">
    <location>
        <position position="304"/>
    </location>
    <ligand>
        <name>Zn(2+)</name>
        <dbReference type="ChEBI" id="CHEBI:29105"/>
    </ligand>
</feature>
<protein>
    <recommendedName>
        <fullName evidence="7">Queuine tRNA-ribosyltransferase</fullName>
        <ecNumber evidence="7">2.4.2.29</ecNumber>
    </recommendedName>
    <alternativeName>
        <fullName evidence="7">Guanine insertion enzyme</fullName>
    </alternativeName>
    <alternativeName>
        <fullName evidence="7">tRNA-guanine transglycosylase</fullName>
    </alternativeName>
</protein>
<evidence type="ECO:0000313" key="10">
    <source>
        <dbReference type="Proteomes" id="UP000193136"/>
    </source>
</evidence>
<sequence length="371" mass="41794">MFPFELLANDTGSRARRGRLTTPHGVIETPIFMPVGTHGALKAMTPDQVDAAGAQIILANTYHLHLKPGEGLVEKAGGLHRFMNWDKPILTDSGGFQVFSLPKKQIGEDGVTFRNEVTGEQTFLGPKEAIAIENALGADIIMAFDECIPYPSSHDYAAQSIKKTLRWAESCRKAHRREDQALFGIVQGSVYQDLRRECAEQLAAMDFPGYAVGGVSVGEGLELLKQVVEFTEPFLPEDKPRYLMGVGLPEDILESIERGMDMFDCVIPTRYARSATLFTRRGKLRLTNRRFRRDFYPVDTSCDCYCCRNFTRAYLHHLFNANEVLSATLSAIHNVHFYLTMVAEARRAIERNDFVAFKKAFLEEYGFYRQG</sequence>
<comment type="pathway">
    <text evidence="1 7">tRNA modification; tRNA-queuosine biosynthesis.</text>
</comment>
<dbReference type="InterPro" id="IPR036511">
    <property type="entry name" value="TGT-like_sf"/>
</dbReference>
<keyword evidence="5 7" id="KW-0671">Queuosine biosynthesis</keyword>
<evidence type="ECO:0000313" key="9">
    <source>
        <dbReference type="EMBL" id="ORJ59070.1"/>
    </source>
</evidence>
<keyword evidence="7" id="KW-0862">Zinc</keyword>
<accession>A0A1X0Y1K5</accession>
<feature type="binding site" evidence="7">
    <location>
        <position position="302"/>
    </location>
    <ligand>
        <name>Zn(2+)</name>
        <dbReference type="ChEBI" id="CHEBI:29105"/>
    </ligand>
</feature>